<evidence type="ECO:0000313" key="2">
    <source>
        <dbReference type="EMBL" id="MFD2727650.1"/>
    </source>
</evidence>
<accession>A0ABW5TG18</accession>
<sequence>MKCFTLINLVLFCCVVLPIKAVAQSIKEKTFVQNNEITLIDRTTLQDSVGPVNFGKRNLIRAIEASGGKINKVQNSLTNTKTITLVIGALRDSLIGRWVADEPKIKLNKPEGVFYQWRNTEKGTALVVGGTNSIGLAYALNELADQVNHKGLDALTGIENTIEYPDNQVRGLDKFIASEHDDSWFFSEAYWKYYCGQLVKNRFNRLTLITGYNDGKNQEFMIPVYPYLFDVQGFEGVSLIGEYKNSPTQYLNQLRKIGKTCHDYGLDFVFGIWGHGRSDELVSGLPEDDTAYTTYCSKGMLSLLQKVPEIDGIQLRVNYESGVGGFGNTADNFWKEIIDAIALSNSEQNRNVFLDIRAKGLTKPIREFVTETGLDFSVTSKYTWEGVGLPYHPMEMREGELTMLYNVDKRQRYGYADFLSRSRNFDFIYRLWGVGTMRMFTWADPDYTRRFSQSTSFGNAKGFQVTPPLGRKLNTWRLFKDVAMEFYRWEDERYWAWYALFGRLGYSSNTKPEVWEREFKVRYGKAYKNILSAYSSASKVLPLITSSHLTFHPGNYNWAEIESGGALFVPHNANPYYVLKNRTYQSSEPGDPGLFYSIEGYVKDQLKDSVRPKITPMQLARRFSILAKDVSRSLDSIRLVDIREAHKKEFITNEIDLKILSNLALYHSFKIRAATDFSFYEETQNQGYLKSSLQQMYKAKSCWVIIDSLTAQLYFESPRFLHDNGSWKDRLVEMDKDIKKIEGIIKDPSGIATLTHWRELESKNDEFAKSLRASVPGKVPSKGELAVTLLTGARLDDFQQPKVHYREANMTKGKFNELNMEWDGTKYVAKIPLEELDSNYDVLLYFTLLDTNGEAIIYPGLYNETHSMPYLHIER</sequence>
<reference evidence="3" key="1">
    <citation type="journal article" date="2019" name="Int. J. Syst. Evol. Microbiol.">
        <title>The Global Catalogue of Microorganisms (GCM) 10K type strain sequencing project: providing services to taxonomists for standard genome sequencing and annotation.</title>
        <authorList>
            <consortium name="The Broad Institute Genomics Platform"/>
            <consortium name="The Broad Institute Genome Sequencing Center for Infectious Disease"/>
            <person name="Wu L."/>
            <person name="Ma J."/>
        </authorList>
    </citation>
    <scope>NUCLEOTIDE SEQUENCE [LARGE SCALE GENOMIC DNA]</scope>
    <source>
        <strain evidence="3">KCTC 42398</strain>
    </source>
</reference>
<dbReference type="EMBL" id="JBHULY010000039">
    <property type="protein sequence ID" value="MFD2727650.1"/>
    <property type="molecule type" value="Genomic_DNA"/>
</dbReference>
<organism evidence="2 3">
    <name type="scientific">Hyunsoonleella rubra</name>
    <dbReference type="NCBI Taxonomy" id="1737062"/>
    <lineage>
        <taxon>Bacteria</taxon>
        <taxon>Pseudomonadati</taxon>
        <taxon>Bacteroidota</taxon>
        <taxon>Flavobacteriia</taxon>
        <taxon>Flavobacteriales</taxon>
        <taxon>Flavobacteriaceae</taxon>
    </lineage>
</organism>
<proteinExistence type="predicted"/>
<keyword evidence="3" id="KW-1185">Reference proteome</keyword>
<keyword evidence="1" id="KW-0732">Signal</keyword>
<name>A0ABW5TG18_9FLAO</name>
<feature type="signal peptide" evidence="1">
    <location>
        <begin position="1"/>
        <end position="23"/>
    </location>
</feature>
<evidence type="ECO:0008006" key="4">
    <source>
        <dbReference type="Google" id="ProtNLM"/>
    </source>
</evidence>
<feature type="chain" id="PRO_5046440979" description="Alpha glucuronidase N-terminal domain-containing protein" evidence="1">
    <location>
        <begin position="24"/>
        <end position="875"/>
    </location>
</feature>
<protein>
    <recommendedName>
        <fullName evidence="4">Alpha glucuronidase N-terminal domain-containing protein</fullName>
    </recommendedName>
</protein>
<comment type="caution">
    <text evidence="2">The sequence shown here is derived from an EMBL/GenBank/DDBJ whole genome shotgun (WGS) entry which is preliminary data.</text>
</comment>
<evidence type="ECO:0000256" key="1">
    <source>
        <dbReference type="SAM" id="SignalP"/>
    </source>
</evidence>
<gene>
    <name evidence="2" type="ORF">ACFSR8_15610</name>
</gene>
<dbReference type="Proteomes" id="UP001597476">
    <property type="component" value="Unassembled WGS sequence"/>
</dbReference>
<dbReference type="RefSeq" id="WP_380293718.1">
    <property type="nucleotide sequence ID" value="NZ_JBHULY010000039.1"/>
</dbReference>
<evidence type="ECO:0000313" key="3">
    <source>
        <dbReference type="Proteomes" id="UP001597476"/>
    </source>
</evidence>